<reference evidence="3 4" key="1">
    <citation type="submission" date="2020-02" db="EMBL/GenBank/DDBJ databases">
        <title>Sequencing the genomes of 1000 actinobacteria strains.</title>
        <authorList>
            <person name="Klenk H.-P."/>
        </authorList>
    </citation>
    <scope>NUCLEOTIDE SEQUENCE [LARGE SCALE GENOMIC DNA]</scope>
    <source>
        <strain evidence="3 4">DSM 19609</strain>
    </source>
</reference>
<name>A0ABX0SLP0_9ACTN</name>
<dbReference type="Pfam" id="PF13411">
    <property type="entry name" value="MerR_1"/>
    <property type="match status" value="1"/>
</dbReference>
<dbReference type="PANTHER" id="PTHR30204">
    <property type="entry name" value="REDOX-CYCLING DRUG-SENSING TRANSCRIPTIONAL ACTIVATOR SOXR"/>
    <property type="match status" value="1"/>
</dbReference>
<dbReference type="SMART" id="SM00871">
    <property type="entry name" value="AraC_E_bind"/>
    <property type="match status" value="1"/>
</dbReference>
<evidence type="ECO:0000259" key="2">
    <source>
        <dbReference type="PROSITE" id="PS50937"/>
    </source>
</evidence>
<feature type="domain" description="HTH merR-type" evidence="2">
    <location>
        <begin position="8"/>
        <end position="78"/>
    </location>
</feature>
<accession>A0ABX0SLP0</accession>
<dbReference type="InterPro" id="IPR010499">
    <property type="entry name" value="AraC_E-bd"/>
</dbReference>
<keyword evidence="1 3" id="KW-0238">DNA-binding</keyword>
<comment type="caution">
    <text evidence="3">The sequence shown here is derived from an EMBL/GenBank/DDBJ whole genome shotgun (WGS) entry which is preliminary data.</text>
</comment>
<evidence type="ECO:0000313" key="4">
    <source>
        <dbReference type="Proteomes" id="UP000749311"/>
    </source>
</evidence>
<dbReference type="EMBL" id="JAAMOZ010000002">
    <property type="protein sequence ID" value="NIH58238.1"/>
    <property type="molecule type" value="Genomic_DNA"/>
</dbReference>
<dbReference type="PROSITE" id="PS50937">
    <property type="entry name" value="HTH_MERR_2"/>
    <property type="match status" value="1"/>
</dbReference>
<evidence type="ECO:0000256" key="1">
    <source>
        <dbReference type="ARBA" id="ARBA00023125"/>
    </source>
</evidence>
<protein>
    <submittedName>
        <fullName evidence="3">DNA-binding transcriptional MerR regulator</fullName>
    </submittedName>
</protein>
<dbReference type="InterPro" id="IPR011256">
    <property type="entry name" value="Reg_factor_effector_dom_sf"/>
</dbReference>
<dbReference type="GO" id="GO:0003677">
    <property type="term" value="F:DNA binding"/>
    <property type="evidence" value="ECO:0007669"/>
    <property type="project" value="UniProtKB-KW"/>
</dbReference>
<evidence type="ECO:0000313" key="3">
    <source>
        <dbReference type="EMBL" id="NIH58238.1"/>
    </source>
</evidence>
<dbReference type="PROSITE" id="PS00552">
    <property type="entry name" value="HTH_MERR_1"/>
    <property type="match status" value="1"/>
</dbReference>
<dbReference type="Pfam" id="PF06445">
    <property type="entry name" value="GyrI-like"/>
    <property type="match status" value="1"/>
</dbReference>
<dbReference type="InterPro" id="IPR000551">
    <property type="entry name" value="MerR-type_HTH_dom"/>
</dbReference>
<gene>
    <name evidence="3" type="ORF">FB473_002930</name>
</gene>
<dbReference type="CDD" id="cd01107">
    <property type="entry name" value="HTH_BmrR"/>
    <property type="match status" value="1"/>
</dbReference>
<organism evidence="3 4">
    <name type="scientific">Brooklawnia cerclae</name>
    <dbReference type="NCBI Taxonomy" id="349934"/>
    <lineage>
        <taxon>Bacteria</taxon>
        <taxon>Bacillati</taxon>
        <taxon>Actinomycetota</taxon>
        <taxon>Actinomycetes</taxon>
        <taxon>Propionibacteriales</taxon>
        <taxon>Propionibacteriaceae</taxon>
        <taxon>Brooklawnia</taxon>
    </lineage>
</organism>
<dbReference type="Gene3D" id="3.20.80.10">
    <property type="entry name" value="Regulatory factor, effector binding domain"/>
    <property type="match status" value="1"/>
</dbReference>
<dbReference type="InterPro" id="IPR009061">
    <property type="entry name" value="DNA-bd_dom_put_sf"/>
</dbReference>
<dbReference type="Proteomes" id="UP000749311">
    <property type="component" value="Unassembled WGS sequence"/>
</dbReference>
<keyword evidence="4" id="KW-1185">Reference proteome</keyword>
<dbReference type="InterPro" id="IPR029442">
    <property type="entry name" value="GyrI-like"/>
</dbReference>
<dbReference type="InterPro" id="IPR047057">
    <property type="entry name" value="MerR_fam"/>
</dbReference>
<dbReference type="PANTHER" id="PTHR30204:SF97">
    <property type="entry name" value="MERR FAMILY REGULATORY PROTEIN"/>
    <property type="match status" value="1"/>
</dbReference>
<dbReference type="RefSeq" id="WP_167170209.1">
    <property type="nucleotide sequence ID" value="NZ_BAAAOO010000009.1"/>
</dbReference>
<dbReference type="SUPFAM" id="SSF46955">
    <property type="entry name" value="Putative DNA-binding domain"/>
    <property type="match status" value="1"/>
</dbReference>
<sequence>MDHDEGGPLRIGVFSTLSRISVRMLRHYQEHGLLEPAEVDPFTGRRYYRARQLVDAHLIVQLRDAGFPVEAIRGLLDGIDDPARVDAAIAAQRERLRSARDEVHARLAALDRVGSTLKERPEMTDVRTMTIPEMTVASLRKTLPGYADEGLLWNEIMPLLERSGATLPAGGICGATFHDTEYRDTDVDVEAWVQVAAPFDPVAPLVCRVQPSQDIVTATLTGDYSQMPGVTAAIGAYIAEHDLATGPMFDIYRVGPAQNPDPSSWVTEVCFPVVG</sequence>
<dbReference type="SMART" id="SM00422">
    <property type="entry name" value="HTH_MERR"/>
    <property type="match status" value="1"/>
</dbReference>
<proteinExistence type="predicted"/>
<dbReference type="SUPFAM" id="SSF55136">
    <property type="entry name" value="Probable bacterial effector-binding domain"/>
    <property type="match status" value="1"/>
</dbReference>
<dbReference type="Gene3D" id="1.10.1660.10">
    <property type="match status" value="1"/>
</dbReference>